<sequence>MKEWKQPAWFWWAIGIFSLSEIGFYPLFSFLGHSPKDILNASLIIGFLLYPIFTICILLFLDKSTRKDVDTLFYLAFPLVINIPFWLVFPNIIN</sequence>
<proteinExistence type="predicted"/>
<feature type="transmembrane region" description="Helical" evidence="1">
    <location>
        <begin position="38"/>
        <end position="60"/>
    </location>
</feature>
<name>A0A410M987_9BACI</name>
<keyword evidence="1" id="KW-0472">Membrane</keyword>
<evidence type="ECO:0000313" key="3">
    <source>
        <dbReference type="Proteomes" id="UP000287756"/>
    </source>
</evidence>
<feature type="transmembrane region" description="Helical" evidence="1">
    <location>
        <begin position="9"/>
        <end position="32"/>
    </location>
</feature>
<dbReference type="AlphaFoldDB" id="A0A410M987"/>
<protein>
    <submittedName>
        <fullName evidence="2">Uncharacterized protein</fullName>
    </submittedName>
</protein>
<dbReference type="Proteomes" id="UP000287756">
    <property type="component" value="Chromosome"/>
</dbReference>
<evidence type="ECO:0000256" key="1">
    <source>
        <dbReference type="SAM" id="Phobius"/>
    </source>
</evidence>
<evidence type="ECO:0000313" key="2">
    <source>
        <dbReference type="EMBL" id="QAS51295.1"/>
    </source>
</evidence>
<organism evidence="2 3">
    <name type="scientific">Halobacillus litoralis</name>
    <dbReference type="NCBI Taxonomy" id="45668"/>
    <lineage>
        <taxon>Bacteria</taxon>
        <taxon>Bacillati</taxon>
        <taxon>Bacillota</taxon>
        <taxon>Bacilli</taxon>
        <taxon>Bacillales</taxon>
        <taxon>Bacillaceae</taxon>
        <taxon>Halobacillus</taxon>
    </lineage>
</organism>
<dbReference type="OrthoDB" id="9914917at2"/>
<dbReference type="EMBL" id="CP026118">
    <property type="protein sequence ID" value="QAS51295.1"/>
    <property type="molecule type" value="Genomic_DNA"/>
</dbReference>
<dbReference type="RefSeq" id="WP_128523047.1">
    <property type="nucleotide sequence ID" value="NZ_CP026118.1"/>
</dbReference>
<reference evidence="2 3" key="1">
    <citation type="submission" date="2018-01" db="EMBL/GenBank/DDBJ databases">
        <title>The whole genome sequencing and assembly of Halobacillus litoralis ERB031 strain.</title>
        <authorList>
            <person name="Lee S.-J."/>
            <person name="Park M.-K."/>
            <person name="Kim J.-Y."/>
            <person name="Lee Y.-J."/>
            <person name="Yi H."/>
            <person name="Bahn Y.-S."/>
            <person name="Kim J.F."/>
            <person name="Lee D.-W."/>
        </authorList>
    </citation>
    <scope>NUCLEOTIDE SEQUENCE [LARGE SCALE GENOMIC DNA]</scope>
    <source>
        <strain evidence="2 3">ERB 031</strain>
    </source>
</reference>
<accession>A0A410M987</accession>
<keyword evidence="1" id="KW-0812">Transmembrane</keyword>
<keyword evidence="1" id="KW-1133">Transmembrane helix</keyword>
<gene>
    <name evidence="2" type="ORF">HLI_03235</name>
</gene>
<dbReference type="KEGG" id="hli:HLI_03235"/>
<feature type="transmembrane region" description="Helical" evidence="1">
    <location>
        <begin position="72"/>
        <end position="93"/>
    </location>
</feature>